<organism evidence="1 2">
    <name type="scientific">Fasciola gigantica</name>
    <name type="common">Giant liver fluke</name>
    <dbReference type="NCBI Taxonomy" id="46835"/>
    <lineage>
        <taxon>Eukaryota</taxon>
        <taxon>Metazoa</taxon>
        <taxon>Spiralia</taxon>
        <taxon>Lophotrochozoa</taxon>
        <taxon>Platyhelminthes</taxon>
        <taxon>Trematoda</taxon>
        <taxon>Digenea</taxon>
        <taxon>Plagiorchiida</taxon>
        <taxon>Echinostomata</taxon>
        <taxon>Echinostomatoidea</taxon>
        <taxon>Fasciolidae</taxon>
        <taxon>Fasciola</taxon>
    </lineage>
</organism>
<accession>A0A504Z0F9</accession>
<evidence type="ECO:0000313" key="1">
    <source>
        <dbReference type="EMBL" id="TPP63418.1"/>
    </source>
</evidence>
<proteinExistence type="predicted"/>
<name>A0A504Z0F9_FASGI</name>
<dbReference type="Proteomes" id="UP000316759">
    <property type="component" value="Unassembled WGS sequence"/>
</dbReference>
<dbReference type="OrthoDB" id="6118651at2759"/>
<gene>
    <name evidence="1" type="ORF">FGIG_12209</name>
</gene>
<dbReference type="AlphaFoldDB" id="A0A504Z0F9"/>
<sequence length="78" mass="8769">MPTLREQNKSLMNDFVTSSPMVFLTCPTKLLFKPITLTMPVPEGHSTNTLTVSPAMMDRMTGDRRADRSIVMGRLQVQ</sequence>
<protein>
    <submittedName>
        <fullName evidence="1">Uncharacterized protein</fullName>
    </submittedName>
</protein>
<dbReference type="EMBL" id="SUNJ01005699">
    <property type="protein sequence ID" value="TPP63418.1"/>
    <property type="molecule type" value="Genomic_DNA"/>
</dbReference>
<reference evidence="1 2" key="1">
    <citation type="submission" date="2019-04" db="EMBL/GenBank/DDBJ databases">
        <title>Annotation for the trematode Fasciola gigantica.</title>
        <authorList>
            <person name="Choi Y.-J."/>
        </authorList>
    </citation>
    <scope>NUCLEOTIDE SEQUENCE [LARGE SCALE GENOMIC DNA]</scope>
    <source>
        <strain evidence="1">Uganda_cow_1</strain>
    </source>
</reference>
<comment type="caution">
    <text evidence="1">The sequence shown here is derived from an EMBL/GenBank/DDBJ whole genome shotgun (WGS) entry which is preliminary data.</text>
</comment>
<keyword evidence="2" id="KW-1185">Reference proteome</keyword>
<evidence type="ECO:0000313" key="2">
    <source>
        <dbReference type="Proteomes" id="UP000316759"/>
    </source>
</evidence>